<dbReference type="OMA" id="CNHTINK"/>
<dbReference type="Pfam" id="PF05078">
    <property type="entry name" value="DUF679"/>
    <property type="match status" value="1"/>
</dbReference>
<feature type="transmembrane region" description="Helical" evidence="7">
    <location>
        <begin position="119"/>
        <end position="144"/>
    </location>
</feature>
<evidence type="ECO:0000256" key="1">
    <source>
        <dbReference type="ARBA" id="ARBA00004141"/>
    </source>
</evidence>
<evidence type="ECO:0000256" key="3">
    <source>
        <dbReference type="ARBA" id="ARBA00022692"/>
    </source>
</evidence>
<name>A0A2R6X220_MARPO</name>
<proteinExistence type="inferred from homology"/>
<reference evidence="9" key="1">
    <citation type="journal article" date="2017" name="Cell">
        <title>Insights into land plant evolution garnered from the Marchantia polymorpha genome.</title>
        <authorList>
            <person name="Bowman J.L."/>
            <person name="Kohchi T."/>
            <person name="Yamato K.T."/>
            <person name="Jenkins J."/>
            <person name="Shu S."/>
            <person name="Ishizaki K."/>
            <person name="Yamaoka S."/>
            <person name="Nishihama R."/>
            <person name="Nakamura Y."/>
            <person name="Berger F."/>
            <person name="Adam C."/>
            <person name="Aki S.S."/>
            <person name="Althoff F."/>
            <person name="Araki T."/>
            <person name="Arteaga-Vazquez M.A."/>
            <person name="Balasubrmanian S."/>
            <person name="Barry K."/>
            <person name="Bauer D."/>
            <person name="Boehm C.R."/>
            <person name="Briginshaw L."/>
            <person name="Caballero-Perez J."/>
            <person name="Catarino B."/>
            <person name="Chen F."/>
            <person name="Chiyoda S."/>
            <person name="Chovatia M."/>
            <person name="Davies K.M."/>
            <person name="Delmans M."/>
            <person name="Demura T."/>
            <person name="Dierschke T."/>
            <person name="Dolan L."/>
            <person name="Dorantes-Acosta A.E."/>
            <person name="Eklund D.M."/>
            <person name="Florent S.N."/>
            <person name="Flores-Sandoval E."/>
            <person name="Fujiyama A."/>
            <person name="Fukuzawa H."/>
            <person name="Galik B."/>
            <person name="Grimanelli D."/>
            <person name="Grimwood J."/>
            <person name="Grossniklaus U."/>
            <person name="Hamada T."/>
            <person name="Haseloff J."/>
            <person name="Hetherington A.J."/>
            <person name="Higo A."/>
            <person name="Hirakawa Y."/>
            <person name="Hundley H.N."/>
            <person name="Ikeda Y."/>
            <person name="Inoue K."/>
            <person name="Inoue S.I."/>
            <person name="Ishida S."/>
            <person name="Jia Q."/>
            <person name="Kakita M."/>
            <person name="Kanazawa T."/>
            <person name="Kawai Y."/>
            <person name="Kawashima T."/>
            <person name="Kennedy M."/>
            <person name="Kinose K."/>
            <person name="Kinoshita T."/>
            <person name="Kohara Y."/>
            <person name="Koide E."/>
            <person name="Komatsu K."/>
            <person name="Kopischke S."/>
            <person name="Kubo M."/>
            <person name="Kyozuka J."/>
            <person name="Lagercrantz U."/>
            <person name="Lin S.S."/>
            <person name="Lindquist E."/>
            <person name="Lipzen A.M."/>
            <person name="Lu C.W."/>
            <person name="De Luna E."/>
            <person name="Martienssen R.A."/>
            <person name="Minamino N."/>
            <person name="Mizutani M."/>
            <person name="Mizutani M."/>
            <person name="Mochizuki N."/>
            <person name="Monte I."/>
            <person name="Mosher R."/>
            <person name="Nagasaki H."/>
            <person name="Nakagami H."/>
            <person name="Naramoto S."/>
            <person name="Nishitani K."/>
            <person name="Ohtani M."/>
            <person name="Okamoto T."/>
            <person name="Okumura M."/>
            <person name="Phillips J."/>
            <person name="Pollak B."/>
            <person name="Reinders A."/>
            <person name="Rovekamp M."/>
            <person name="Sano R."/>
            <person name="Sawa S."/>
            <person name="Schmid M.W."/>
            <person name="Shirakawa M."/>
            <person name="Solano R."/>
            <person name="Spunde A."/>
            <person name="Suetsugu N."/>
            <person name="Sugano S."/>
            <person name="Sugiyama A."/>
            <person name="Sun R."/>
            <person name="Suzuki Y."/>
            <person name="Takenaka M."/>
            <person name="Takezawa D."/>
            <person name="Tomogane H."/>
            <person name="Tsuzuki M."/>
            <person name="Ueda T."/>
            <person name="Umeda M."/>
            <person name="Ward J.M."/>
            <person name="Watanabe Y."/>
            <person name="Yazaki K."/>
            <person name="Yokoyama R."/>
            <person name="Yoshitake Y."/>
            <person name="Yotsui I."/>
            <person name="Zachgo S."/>
            <person name="Schmutz J."/>
        </authorList>
    </citation>
    <scope>NUCLEOTIDE SEQUENCE [LARGE SCALE GENOMIC DNA]</scope>
    <source>
        <strain evidence="9">Tak-1</strain>
    </source>
</reference>
<dbReference type="GO" id="GO:0010256">
    <property type="term" value="P:endomembrane system organization"/>
    <property type="evidence" value="ECO:0000318"/>
    <property type="project" value="GO_Central"/>
</dbReference>
<dbReference type="PANTHER" id="PTHR31621">
    <property type="entry name" value="PROTEIN DMP3"/>
    <property type="match status" value="1"/>
</dbReference>
<evidence type="ECO:0000256" key="7">
    <source>
        <dbReference type="SAM" id="Phobius"/>
    </source>
</evidence>
<keyword evidence="9" id="KW-1185">Reference proteome</keyword>
<gene>
    <name evidence="8" type="ORF">MARPO_0041s0042</name>
</gene>
<evidence type="ECO:0000256" key="6">
    <source>
        <dbReference type="SAM" id="MobiDB-lite"/>
    </source>
</evidence>
<keyword evidence="5 7" id="KW-0472">Membrane</keyword>
<dbReference type="PANTHER" id="PTHR31621:SF66">
    <property type="entry name" value="PROTEIN DMP2"/>
    <property type="match status" value="1"/>
</dbReference>
<feature type="compositionally biased region" description="Polar residues" evidence="6">
    <location>
        <begin position="216"/>
        <end position="226"/>
    </location>
</feature>
<organism evidence="8 9">
    <name type="scientific">Marchantia polymorpha</name>
    <name type="common">Common liverwort</name>
    <name type="synonym">Marchantia aquatica</name>
    <dbReference type="NCBI Taxonomy" id="3197"/>
    <lineage>
        <taxon>Eukaryota</taxon>
        <taxon>Viridiplantae</taxon>
        <taxon>Streptophyta</taxon>
        <taxon>Embryophyta</taxon>
        <taxon>Marchantiophyta</taxon>
        <taxon>Marchantiopsida</taxon>
        <taxon>Marchantiidae</taxon>
        <taxon>Marchantiales</taxon>
        <taxon>Marchantiaceae</taxon>
        <taxon>Marchantia</taxon>
    </lineage>
</organism>
<comment type="subcellular location">
    <subcellularLocation>
        <location evidence="1">Membrane</location>
        <topology evidence="1">Multi-pass membrane protein</topology>
    </subcellularLocation>
</comment>
<sequence>MATTTASSSPDAFTNLLTLLPTGTFVSFTILAPIITNHGDCHTSEKIATVVILGVFAFCCAFSSFTDSFVTSKGRIWYGIVTPKGLWSLFYTKDIPGIEGHYYVGGGDQDKYKLHLADFFIAILSVISFATLSLLCTPFTQCFFPDIPSNILKSIPIPVNSVIGLLFVFAPPARNGIGNGVRLITSTTKDLPIENPPSPSDKSSLEPILPAREDSLQSTDTSQKQETVQERRLQEGESIV</sequence>
<keyword evidence="4 7" id="KW-1133">Transmembrane helix</keyword>
<protein>
    <submittedName>
        <fullName evidence="8">Uncharacterized protein</fullName>
    </submittedName>
</protein>
<evidence type="ECO:0000313" key="9">
    <source>
        <dbReference type="Proteomes" id="UP000244005"/>
    </source>
</evidence>
<feature type="transmembrane region" description="Helical" evidence="7">
    <location>
        <begin position="47"/>
        <end position="65"/>
    </location>
</feature>
<feature type="transmembrane region" description="Helical" evidence="7">
    <location>
        <begin position="12"/>
        <end position="35"/>
    </location>
</feature>
<evidence type="ECO:0000256" key="4">
    <source>
        <dbReference type="ARBA" id="ARBA00022989"/>
    </source>
</evidence>
<dbReference type="Proteomes" id="UP000244005">
    <property type="component" value="Unassembled WGS sequence"/>
</dbReference>
<dbReference type="GO" id="GO:0016020">
    <property type="term" value="C:membrane"/>
    <property type="evidence" value="ECO:0007669"/>
    <property type="project" value="UniProtKB-SubCell"/>
</dbReference>
<dbReference type="OrthoDB" id="959867at2759"/>
<evidence type="ECO:0000256" key="2">
    <source>
        <dbReference type="ARBA" id="ARBA00008707"/>
    </source>
</evidence>
<comment type="similarity">
    <text evidence="2">Belongs to the plant DMP1 protein family.</text>
</comment>
<dbReference type="EMBL" id="KZ772713">
    <property type="protein sequence ID" value="PTQ40140.1"/>
    <property type="molecule type" value="Genomic_DNA"/>
</dbReference>
<dbReference type="Gramene" id="Mp4g17600.1">
    <property type="protein sequence ID" value="Mp4g17600.1.cds1"/>
    <property type="gene ID" value="Mp4g17600"/>
</dbReference>
<evidence type="ECO:0000256" key="5">
    <source>
        <dbReference type="ARBA" id="ARBA00023136"/>
    </source>
</evidence>
<dbReference type="AlphaFoldDB" id="A0A2R6X220"/>
<dbReference type="GO" id="GO:0005737">
    <property type="term" value="C:cytoplasm"/>
    <property type="evidence" value="ECO:0007669"/>
    <property type="project" value="UniProtKB-ARBA"/>
</dbReference>
<dbReference type="InterPro" id="IPR007770">
    <property type="entry name" value="DMP"/>
</dbReference>
<keyword evidence="3 7" id="KW-0812">Transmembrane</keyword>
<evidence type="ECO:0000313" key="8">
    <source>
        <dbReference type="EMBL" id="PTQ40140.1"/>
    </source>
</evidence>
<feature type="region of interest" description="Disordered" evidence="6">
    <location>
        <begin position="188"/>
        <end position="240"/>
    </location>
</feature>
<accession>A0A2R6X220</accession>
<feature type="compositionally biased region" description="Basic and acidic residues" evidence="6">
    <location>
        <begin position="227"/>
        <end position="240"/>
    </location>
</feature>